<dbReference type="EMBL" id="JBBPFD010000008">
    <property type="protein sequence ID" value="KAK7916324.1"/>
    <property type="molecule type" value="Genomic_DNA"/>
</dbReference>
<organism evidence="2 3">
    <name type="scientific">Mugilogobius chulae</name>
    <name type="common">yellowstripe goby</name>
    <dbReference type="NCBI Taxonomy" id="88201"/>
    <lineage>
        <taxon>Eukaryota</taxon>
        <taxon>Metazoa</taxon>
        <taxon>Chordata</taxon>
        <taxon>Craniata</taxon>
        <taxon>Vertebrata</taxon>
        <taxon>Euteleostomi</taxon>
        <taxon>Actinopterygii</taxon>
        <taxon>Neopterygii</taxon>
        <taxon>Teleostei</taxon>
        <taxon>Neoteleostei</taxon>
        <taxon>Acanthomorphata</taxon>
        <taxon>Gobiaria</taxon>
        <taxon>Gobiiformes</taxon>
        <taxon>Gobioidei</taxon>
        <taxon>Gobiidae</taxon>
        <taxon>Gobionellinae</taxon>
        <taxon>Mugilogobius</taxon>
    </lineage>
</organism>
<sequence>MGWPQDFSRRLEEEAKFVNSLLQRRPSGGGHGQPGDMVSSGDLTGPLGCPRLGTAANKTPLTKMEVIV</sequence>
<accession>A0AAW0P847</accession>
<comment type="caution">
    <text evidence="2">The sequence shown here is derived from an EMBL/GenBank/DDBJ whole genome shotgun (WGS) entry which is preliminary data.</text>
</comment>
<dbReference type="AlphaFoldDB" id="A0AAW0P847"/>
<evidence type="ECO:0000256" key="1">
    <source>
        <dbReference type="SAM" id="MobiDB-lite"/>
    </source>
</evidence>
<name>A0AAW0P847_9GOBI</name>
<feature type="region of interest" description="Disordered" evidence="1">
    <location>
        <begin position="23"/>
        <end position="68"/>
    </location>
</feature>
<proteinExistence type="predicted"/>
<evidence type="ECO:0000313" key="2">
    <source>
        <dbReference type="EMBL" id="KAK7916324.1"/>
    </source>
</evidence>
<reference evidence="3" key="1">
    <citation type="submission" date="2024-04" db="EMBL/GenBank/DDBJ databases">
        <title>Salinicola lusitanus LLJ914,a marine bacterium isolated from the Okinawa Trough.</title>
        <authorList>
            <person name="Li J."/>
        </authorList>
    </citation>
    <scope>NUCLEOTIDE SEQUENCE [LARGE SCALE GENOMIC DNA]</scope>
</reference>
<dbReference type="Proteomes" id="UP001460270">
    <property type="component" value="Unassembled WGS sequence"/>
</dbReference>
<gene>
    <name evidence="2" type="ORF">WMY93_012085</name>
</gene>
<keyword evidence="3" id="KW-1185">Reference proteome</keyword>
<evidence type="ECO:0000313" key="3">
    <source>
        <dbReference type="Proteomes" id="UP001460270"/>
    </source>
</evidence>
<protein>
    <submittedName>
        <fullName evidence="2">Uncharacterized protein</fullName>
    </submittedName>
</protein>